<accession>A0A0W0SQN5</accession>
<comment type="caution">
    <text evidence="1">The sequence shown here is derived from an EMBL/GenBank/DDBJ whole genome shotgun (WGS) entry which is preliminary data.</text>
</comment>
<evidence type="ECO:0000313" key="1">
    <source>
        <dbReference type="EMBL" id="KTC85718.1"/>
    </source>
</evidence>
<sequence length="458" mass="51826">MKYYRVERNRDNFDYLATEDLTSSSHIDISANQLRDLSRVQFKKLCSYFSSPLDTLDLGSNELGQAKLENFALNCLPKVRNLGLSGNELSDKPAEKVAKFLQTVSPEVESVDLSVNQFNKYTMEELIAIISALPKTVTKLNLSGNNFASMSTEELVEFLNKIPEHILELDLCWNNFERKSRKEQLSILAAVPATVRALKASIKIEDQAEDSHFLSVLAAELQERLVLLVIDWPNLRETPVEQVRSMLSPLASKVELSFSSRNLGPARQAQLEKIAESLPDATEFFYLDCNERVEPAEVWAELLSQKLREMISKEGVSGICFESIVVPKVIDSNLLEKLIKHYEKEKDGLSSLICGLLLQAKIRAVEFNNNEPEAVEKRTHDALSFYIKAGNVDPNLRSVVEFLVWELKVTTDFSSVKERINQAHWTPSESYFPSYSFFSHEESVPVLSIDGFRFGMNG</sequence>
<dbReference type="EMBL" id="LNXY01000027">
    <property type="protein sequence ID" value="KTC85718.1"/>
    <property type="molecule type" value="Genomic_DNA"/>
</dbReference>
<dbReference type="RefSeq" id="WP_058496330.1">
    <property type="nucleotide sequence ID" value="NZ_CAAAIU010000005.1"/>
</dbReference>
<dbReference type="SUPFAM" id="SSF52047">
    <property type="entry name" value="RNI-like"/>
    <property type="match status" value="1"/>
</dbReference>
<dbReference type="STRING" id="1212489.Ldro_2043"/>
<dbReference type="OrthoDB" id="5634474at2"/>
<dbReference type="PATRIC" id="fig|1212489.4.peg.2159"/>
<dbReference type="Gene3D" id="3.80.10.10">
    <property type="entry name" value="Ribonuclease Inhibitor"/>
    <property type="match status" value="1"/>
</dbReference>
<evidence type="ECO:0000313" key="2">
    <source>
        <dbReference type="Proteomes" id="UP000054736"/>
    </source>
</evidence>
<dbReference type="Proteomes" id="UP000054736">
    <property type="component" value="Unassembled WGS sequence"/>
</dbReference>
<keyword evidence="2" id="KW-1185">Reference proteome</keyword>
<reference evidence="1 2" key="1">
    <citation type="submission" date="2015-11" db="EMBL/GenBank/DDBJ databases">
        <title>Genomic analysis of 38 Legionella species identifies large and diverse effector repertoires.</title>
        <authorList>
            <person name="Burstein D."/>
            <person name="Amaro F."/>
            <person name="Zusman T."/>
            <person name="Lifshitz Z."/>
            <person name="Cohen O."/>
            <person name="Gilbert J.A."/>
            <person name="Pupko T."/>
            <person name="Shuman H.A."/>
            <person name="Segal G."/>
        </authorList>
    </citation>
    <scope>NUCLEOTIDE SEQUENCE [LARGE SCALE GENOMIC DNA]</scope>
    <source>
        <strain evidence="1 2">ATCC 700990</strain>
    </source>
</reference>
<proteinExistence type="predicted"/>
<dbReference type="InterPro" id="IPR032675">
    <property type="entry name" value="LRR_dom_sf"/>
</dbReference>
<protein>
    <submittedName>
        <fullName evidence="1">Leucine-rich repeat-containing protein</fullName>
    </submittedName>
</protein>
<dbReference type="AlphaFoldDB" id="A0A0W0SQN5"/>
<name>A0A0W0SQN5_9GAMM</name>
<gene>
    <name evidence="1" type="primary">legL7</name>
    <name evidence="1" type="ORF">Ldro_2043</name>
</gene>
<organism evidence="1 2">
    <name type="scientific">Legionella drozanskii LLAP-1</name>
    <dbReference type="NCBI Taxonomy" id="1212489"/>
    <lineage>
        <taxon>Bacteria</taxon>
        <taxon>Pseudomonadati</taxon>
        <taxon>Pseudomonadota</taxon>
        <taxon>Gammaproteobacteria</taxon>
        <taxon>Legionellales</taxon>
        <taxon>Legionellaceae</taxon>
        <taxon>Legionella</taxon>
    </lineage>
</organism>